<dbReference type="Proteomes" id="UP000824037">
    <property type="component" value="Unassembled WGS sequence"/>
</dbReference>
<evidence type="ECO:0000256" key="4">
    <source>
        <dbReference type="ARBA" id="ARBA00022842"/>
    </source>
</evidence>
<dbReference type="Gene3D" id="3.30.1330.100">
    <property type="entry name" value="CofE-like"/>
    <property type="match status" value="1"/>
</dbReference>
<name>A0A9D2J488_9MICO</name>
<keyword evidence="3" id="KW-0547">Nucleotide-binding</keyword>
<evidence type="ECO:0000313" key="10">
    <source>
        <dbReference type="Proteomes" id="UP000824037"/>
    </source>
</evidence>
<organism evidence="9 10">
    <name type="scientific">Candidatus Ruania gallistercoris</name>
    <dbReference type="NCBI Taxonomy" id="2838746"/>
    <lineage>
        <taxon>Bacteria</taxon>
        <taxon>Bacillati</taxon>
        <taxon>Actinomycetota</taxon>
        <taxon>Actinomycetes</taxon>
        <taxon>Micrococcales</taxon>
        <taxon>Ruaniaceae</taxon>
        <taxon>Ruania</taxon>
    </lineage>
</organism>
<keyword evidence="5" id="KW-0630">Potassium</keyword>
<reference evidence="9" key="1">
    <citation type="journal article" date="2021" name="PeerJ">
        <title>Extensive microbial diversity within the chicken gut microbiome revealed by metagenomics and culture.</title>
        <authorList>
            <person name="Gilroy R."/>
            <person name="Ravi A."/>
            <person name="Getino M."/>
            <person name="Pursley I."/>
            <person name="Horton D.L."/>
            <person name="Alikhan N.F."/>
            <person name="Baker D."/>
            <person name="Gharbi K."/>
            <person name="Hall N."/>
            <person name="Watson M."/>
            <person name="Adriaenssens E.M."/>
            <person name="Foster-Nyarko E."/>
            <person name="Jarju S."/>
            <person name="Secka A."/>
            <person name="Antonio M."/>
            <person name="Oren A."/>
            <person name="Chaudhuri R.R."/>
            <person name="La Ragione R."/>
            <person name="Hildebrand F."/>
            <person name="Pallen M.J."/>
        </authorList>
    </citation>
    <scope>NUCLEOTIDE SEQUENCE</scope>
    <source>
        <strain evidence="9">ChiGjej4B4-7305</strain>
    </source>
</reference>
<dbReference type="Pfam" id="PF01996">
    <property type="entry name" value="F420_ligase"/>
    <property type="match status" value="1"/>
</dbReference>
<accession>A0A9D2J488</accession>
<dbReference type="Gene3D" id="3.90.1660.10">
    <property type="entry name" value="CofE-like domain"/>
    <property type="match status" value="1"/>
</dbReference>
<dbReference type="PANTHER" id="PTHR47917">
    <property type="match status" value="1"/>
</dbReference>
<proteinExistence type="predicted"/>
<keyword evidence="1 9" id="KW-0436">Ligase</keyword>
<feature type="domain" description="Coenzyme F420:L-glutamate ligase-like" evidence="8">
    <location>
        <begin position="37"/>
        <end position="215"/>
    </location>
</feature>
<dbReference type="NCBIfam" id="TIGR01916">
    <property type="entry name" value="F420_cofE"/>
    <property type="match status" value="1"/>
</dbReference>
<evidence type="ECO:0000256" key="6">
    <source>
        <dbReference type="ARBA" id="ARBA00023134"/>
    </source>
</evidence>
<dbReference type="SUPFAM" id="SSF144010">
    <property type="entry name" value="CofE-like"/>
    <property type="match status" value="1"/>
</dbReference>
<evidence type="ECO:0000256" key="1">
    <source>
        <dbReference type="ARBA" id="ARBA00022598"/>
    </source>
</evidence>
<comment type="caution">
    <text evidence="9">The sequence shown here is derived from an EMBL/GenBank/DDBJ whole genome shotgun (WGS) entry which is preliminary data.</text>
</comment>
<dbReference type="InterPro" id="IPR002847">
    <property type="entry name" value="F420-0_gamma-glut_ligase-dom"/>
</dbReference>
<dbReference type="PANTHER" id="PTHR47917:SF1">
    <property type="entry name" value="COENZYME F420:L-GLUTAMATE LIGASE"/>
    <property type="match status" value="1"/>
</dbReference>
<evidence type="ECO:0000256" key="5">
    <source>
        <dbReference type="ARBA" id="ARBA00022958"/>
    </source>
</evidence>
<evidence type="ECO:0000259" key="8">
    <source>
        <dbReference type="Pfam" id="PF01996"/>
    </source>
</evidence>
<keyword evidence="6" id="KW-0342">GTP-binding</keyword>
<keyword evidence="7" id="KW-0464">Manganese</keyword>
<sequence>MLLAQAPDGLGEVTSSTDLAAVLTPLLGTLTWPQGPDGVTDGDIVVVASKVIAKAEGRLRAATSRDEAIDAETVRVVATRSYPDGSTLKIVENKQGLVMAAAGVDASNVHPGTVLLLPEDPDDSARRLRRGLAARLGARPAVLVTDTVGRPWRRGIADIGIGAAGLQVLQDLRGQTDQHGRELAATIINAADEIAAAADLVRGKTEGRPVAVVRGLAHLVTHEDGDGAASAIRPAEEDMFRTGG</sequence>
<dbReference type="GO" id="GO:0005525">
    <property type="term" value="F:GTP binding"/>
    <property type="evidence" value="ECO:0007669"/>
    <property type="project" value="UniProtKB-KW"/>
</dbReference>
<dbReference type="EMBL" id="DXBY01000135">
    <property type="protein sequence ID" value="HIZ35692.1"/>
    <property type="molecule type" value="Genomic_DNA"/>
</dbReference>
<evidence type="ECO:0000256" key="7">
    <source>
        <dbReference type="ARBA" id="ARBA00023211"/>
    </source>
</evidence>
<dbReference type="AlphaFoldDB" id="A0A9D2J488"/>
<keyword evidence="4" id="KW-0460">Magnesium</keyword>
<dbReference type="GO" id="GO:0046872">
    <property type="term" value="F:metal ion binding"/>
    <property type="evidence" value="ECO:0007669"/>
    <property type="project" value="UniProtKB-KW"/>
</dbReference>
<reference evidence="9" key="2">
    <citation type="submission" date="2021-04" db="EMBL/GenBank/DDBJ databases">
        <authorList>
            <person name="Gilroy R."/>
        </authorList>
    </citation>
    <scope>NUCLEOTIDE SEQUENCE</scope>
    <source>
        <strain evidence="9">ChiGjej4B4-7305</strain>
    </source>
</reference>
<evidence type="ECO:0000313" key="9">
    <source>
        <dbReference type="EMBL" id="HIZ35692.1"/>
    </source>
</evidence>
<gene>
    <name evidence="9" type="primary">cofE</name>
    <name evidence="9" type="ORF">H9815_07925</name>
</gene>
<dbReference type="GO" id="GO:0052618">
    <property type="term" value="F:coenzyme F420-0:L-glutamate ligase activity"/>
    <property type="evidence" value="ECO:0007669"/>
    <property type="project" value="UniProtKB-EC"/>
</dbReference>
<keyword evidence="2" id="KW-0479">Metal-binding</keyword>
<dbReference type="InterPro" id="IPR008225">
    <property type="entry name" value="F420-0_g-glutamyl_ligase"/>
</dbReference>
<evidence type="ECO:0000256" key="2">
    <source>
        <dbReference type="ARBA" id="ARBA00022723"/>
    </source>
</evidence>
<protein>
    <submittedName>
        <fullName evidence="9">Coenzyme F420-0:L-glutamate ligase</fullName>
        <ecNumber evidence="9">6.3.2.31</ecNumber>
    </submittedName>
</protein>
<dbReference type="EC" id="6.3.2.31" evidence="9"/>
<evidence type="ECO:0000256" key="3">
    <source>
        <dbReference type="ARBA" id="ARBA00022741"/>
    </source>
</evidence>